<keyword evidence="1" id="KW-0732">Signal</keyword>
<dbReference type="Pfam" id="PF00326">
    <property type="entry name" value="Peptidase_S9"/>
    <property type="match status" value="1"/>
</dbReference>
<proteinExistence type="predicted"/>
<feature type="chain" id="PRO_5019583966" evidence="1">
    <location>
        <begin position="20"/>
        <end position="755"/>
    </location>
</feature>
<dbReference type="Pfam" id="PF00930">
    <property type="entry name" value="DPPIV_N"/>
    <property type="match status" value="1"/>
</dbReference>
<dbReference type="GO" id="GO:0006508">
    <property type="term" value="P:proteolysis"/>
    <property type="evidence" value="ECO:0007669"/>
    <property type="project" value="InterPro"/>
</dbReference>
<dbReference type="InterPro" id="IPR050278">
    <property type="entry name" value="Serine_Prot_S9B/DPPIV"/>
</dbReference>
<reference evidence="4 5" key="1">
    <citation type="submission" date="2018-08" db="EMBL/GenBank/DDBJ databases">
        <title>A genome reference for cultivated species of the human gut microbiota.</title>
        <authorList>
            <person name="Zou Y."/>
            <person name="Xue W."/>
            <person name="Luo G."/>
        </authorList>
    </citation>
    <scope>NUCLEOTIDE SEQUENCE [LARGE SCALE GENOMIC DNA]</scope>
    <source>
        <strain evidence="4 5">AF04-46</strain>
    </source>
</reference>
<dbReference type="InterPro" id="IPR002469">
    <property type="entry name" value="Peptidase_S9B_N"/>
</dbReference>
<accession>A0A413EQH9</accession>
<dbReference type="GO" id="GO:0008236">
    <property type="term" value="F:serine-type peptidase activity"/>
    <property type="evidence" value="ECO:0007669"/>
    <property type="project" value="InterPro"/>
</dbReference>
<dbReference type="SUPFAM" id="SSF82171">
    <property type="entry name" value="DPP6 N-terminal domain-like"/>
    <property type="match status" value="1"/>
</dbReference>
<dbReference type="SUPFAM" id="SSF53474">
    <property type="entry name" value="alpha/beta-Hydrolases"/>
    <property type="match status" value="1"/>
</dbReference>
<protein>
    <submittedName>
        <fullName evidence="4">S9 family peptidase</fullName>
    </submittedName>
</protein>
<feature type="domain" description="Dipeptidylpeptidase IV N-terminal" evidence="3">
    <location>
        <begin position="125"/>
        <end position="451"/>
    </location>
</feature>
<evidence type="ECO:0000259" key="2">
    <source>
        <dbReference type="Pfam" id="PF00326"/>
    </source>
</evidence>
<name>A0A413EQH9_BACOV</name>
<feature type="domain" description="Peptidase S9 prolyl oligopeptidase catalytic" evidence="2">
    <location>
        <begin position="542"/>
        <end position="734"/>
    </location>
</feature>
<dbReference type="InterPro" id="IPR001375">
    <property type="entry name" value="Peptidase_S9_cat"/>
</dbReference>
<gene>
    <name evidence="4" type="ORF">DWV35_11515</name>
</gene>
<dbReference type="EMBL" id="QSBI01000013">
    <property type="protein sequence ID" value="RGX09703.1"/>
    <property type="molecule type" value="Genomic_DNA"/>
</dbReference>
<dbReference type="Proteomes" id="UP000286031">
    <property type="component" value="Unassembled WGS sequence"/>
</dbReference>
<organism evidence="4 5">
    <name type="scientific">Bacteroides ovatus</name>
    <dbReference type="NCBI Taxonomy" id="28116"/>
    <lineage>
        <taxon>Bacteria</taxon>
        <taxon>Pseudomonadati</taxon>
        <taxon>Bacteroidota</taxon>
        <taxon>Bacteroidia</taxon>
        <taxon>Bacteroidales</taxon>
        <taxon>Bacteroidaceae</taxon>
        <taxon>Bacteroides</taxon>
    </lineage>
</organism>
<evidence type="ECO:0000313" key="5">
    <source>
        <dbReference type="Proteomes" id="UP000286031"/>
    </source>
</evidence>
<comment type="caution">
    <text evidence="4">The sequence shown here is derived from an EMBL/GenBank/DDBJ whole genome shotgun (WGS) entry which is preliminary data.</text>
</comment>
<dbReference type="RefSeq" id="WP_117513202.1">
    <property type="nucleotide sequence ID" value="NZ_JAQCPI010000013.1"/>
</dbReference>
<sequence>MKKLTIVFLLSLFCIFVPAQEADWLKAEKYSADSLEQYIKGRSPYPNWVKDSHYFTYDVRCENGNQYYLVNARNGKKRNMIKDNEQFVLQYARITGDTLDAKAIQLYGFRFEKNDFSRFYLDKKDKSMVYNMNTGLLSELPFVKKKIEKPDYKQACHSADSLYSMLGSGYDLFVRDNRSGIIKRITFDGKEDAAYTYRNSKDTLSTNSRGFWLGHRYIYMMQDMSEVKEVSLIQSLGHSRPVTNTFKMPMPGDAGVRQYRIYWYDADHGEGRLLPIEKYPDQVVAMDFLRSSTTLYITRRSRKADKIDLCRINVEDGTVTELISEECVPHINLTLFNYKILEQGKYIIWWSERTGKGNYYLYNGNGELLNRITKGDNLVAGNITHVDTLKKEIIFAGYGNEENVNPYYTFFYKARLDGKKQILLTPGNGNHELSLSEDKKYAVDKYSRMDLFPVMNVLSIENPEKNYKVEQMDGSELQRAGWRPPALLKLKAADGKTDLYGLMYLPSYLDKNQKYPIISNVYPGPQDDQIPQSFVLDDNGNQSLAELGFIVINVASRGSSPLRGHDFYCFGYGNLRDYPLADDKYVIEQLAQKYSYIDLDRVGIYGHSGGAFQTVAAMLTYSDFYKVAIAASGNHDNNIYIQWWGETFHGLNEKVDPKTGKTTFSVKIPTNMELANNLKGKLMLITGDVDKNVPPSSTYRLADALIKANKRFDMFILPGKDHGVMCPYYQNLIRYYFVENLLYKSHRHVDIINHK</sequence>
<dbReference type="GO" id="GO:0008239">
    <property type="term" value="F:dipeptidyl-peptidase activity"/>
    <property type="evidence" value="ECO:0007669"/>
    <property type="project" value="TreeGrafter"/>
</dbReference>
<dbReference type="Gene3D" id="2.140.10.30">
    <property type="entry name" value="Dipeptidylpeptidase IV, N-terminal domain"/>
    <property type="match status" value="1"/>
</dbReference>
<evidence type="ECO:0000313" key="4">
    <source>
        <dbReference type="EMBL" id="RGX09703.1"/>
    </source>
</evidence>
<dbReference type="Gene3D" id="3.40.50.1820">
    <property type="entry name" value="alpha/beta hydrolase"/>
    <property type="match status" value="1"/>
</dbReference>
<dbReference type="PANTHER" id="PTHR11731:SF193">
    <property type="entry name" value="DIPEPTIDYL PEPTIDASE 9"/>
    <property type="match status" value="1"/>
</dbReference>
<feature type="signal peptide" evidence="1">
    <location>
        <begin position="1"/>
        <end position="19"/>
    </location>
</feature>
<dbReference type="InterPro" id="IPR029058">
    <property type="entry name" value="AB_hydrolase_fold"/>
</dbReference>
<dbReference type="PANTHER" id="PTHR11731">
    <property type="entry name" value="PROTEASE FAMILY S9B,C DIPEPTIDYL-PEPTIDASE IV-RELATED"/>
    <property type="match status" value="1"/>
</dbReference>
<evidence type="ECO:0000259" key="3">
    <source>
        <dbReference type="Pfam" id="PF00930"/>
    </source>
</evidence>
<evidence type="ECO:0000256" key="1">
    <source>
        <dbReference type="SAM" id="SignalP"/>
    </source>
</evidence>
<dbReference type="AlphaFoldDB" id="A0A413EQH9"/>